<feature type="signal peptide" evidence="1">
    <location>
        <begin position="1"/>
        <end position="31"/>
    </location>
</feature>
<dbReference type="AlphaFoldDB" id="A0A931E0R7"/>
<evidence type="ECO:0000256" key="1">
    <source>
        <dbReference type="SAM" id="SignalP"/>
    </source>
</evidence>
<proteinExistence type="predicted"/>
<evidence type="ECO:0008006" key="4">
    <source>
        <dbReference type="Google" id="ProtNLM"/>
    </source>
</evidence>
<feature type="chain" id="PRO_5038130452" description="Gliding motility protein RemB" evidence="1">
    <location>
        <begin position="32"/>
        <end position="533"/>
    </location>
</feature>
<evidence type="ECO:0000313" key="2">
    <source>
        <dbReference type="EMBL" id="MBG9375345.1"/>
    </source>
</evidence>
<sequence>MHIPIKNRLLRTVSPCLPLLLFSLHSNVVQAQAPVLRLSNSFNEQQVVYNNDTFLHTAWRPLLYTDTSTYVPQGSWFHRKFFNEHLVAVRQKDFNLNFDIIFDEYIGASKRPTHPFNSEKESKAIMMNTRGYELSGNISNKFYFQTSFYENQGRFGGYLDSFIRTVRVIPGQSAYKNIGDGLGFDFSNSDARLIYVPSKTFTFDLGYGKNFIGDGYRSMLLSDWAYNYPYLKTSVNLGKVQYSFMWSQHISDRNPALNNIDEQFRKWSQTFLLDWKATKKLSIGLFEKVIWPDQDSARRADRSPWIASPIMFVHGSKSPSGVHNNVVIGTNLKYQLLNKTHVYAQFAADHLGEISSWQTKYAIQAGIRSGDMFNVKNLNGLLEFNTARPYMYATNLLNTNYAHLKQSFAHPTGANFKEGLLLLDYTYKKLYVRFETFVTKYGADSSATSNFGSDIFKSTATRSVSDNVKTGQGVDASIFFADLKLAYILNPVTNMRIETGFTYRNNKSDLFNYQDRMIYIGIRMSFRKISYDF</sequence>
<dbReference type="RefSeq" id="WP_196989400.1">
    <property type="nucleotide sequence ID" value="NZ_JADWYR010000001.1"/>
</dbReference>
<keyword evidence="1" id="KW-0732">Signal</keyword>
<protein>
    <recommendedName>
        <fullName evidence="4">Gliding motility protein RemB</fullName>
    </recommendedName>
</protein>
<comment type="caution">
    <text evidence="2">The sequence shown here is derived from an EMBL/GenBank/DDBJ whole genome shotgun (WGS) entry which is preliminary data.</text>
</comment>
<dbReference type="Proteomes" id="UP000628448">
    <property type="component" value="Unassembled WGS sequence"/>
</dbReference>
<keyword evidence="3" id="KW-1185">Reference proteome</keyword>
<gene>
    <name evidence="2" type="ORF">I5907_03815</name>
</gene>
<accession>A0A931E0R7</accession>
<dbReference type="EMBL" id="JADWYR010000001">
    <property type="protein sequence ID" value="MBG9375345.1"/>
    <property type="molecule type" value="Genomic_DNA"/>
</dbReference>
<evidence type="ECO:0000313" key="3">
    <source>
        <dbReference type="Proteomes" id="UP000628448"/>
    </source>
</evidence>
<organism evidence="2 3">
    <name type="scientific">Panacibacter microcysteis</name>
    <dbReference type="NCBI Taxonomy" id="2793269"/>
    <lineage>
        <taxon>Bacteria</taxon>
        <taxon>Pseudomonadati</taxon>
        <taxon>Bacteroidota</taxon>
        <taxon>Chitinophagia</taxon>
        <taxon>Chitinophagales</taxon>
        <taxon>Chitinophagaceae</taxon>
        <taxon>Panacibacter</taxon>
    </lineage>
</organism>
<reference evidence="2" key="1">
    <citation type="submission" date="2020-11" db="EMBL/GenBank/DDBJ databases">
        <title>Bacterial whole genome sequence for Panacibacter sp. DH6.</title>
        <authorList>
            <person name="Le V."/>
            <person name="Ko S."/>
            <person name="Ahn C.-Y."/>
            <person name="Oh H.-M."/>
        </authorList>
    </citation>
    <scope>NUCLEOTIDE SEQUENCE</scope>
    <source>
        <strain evidence="2">DH6</strain>
    </source>
</reference>
<name>A0A931E0R7_9BACT</name>